<sequence>MGPFSRNGMVGMALLFAAIGLTPEPKPVLSGPARVIDAATLVVAGRTVWLAGLDAPEPGRSAADALRQYIGDRPVECWGRSPAKGDALLATCRVGGNDLNAWLVRRGWARACRDGVERAERPRWLVPSCRRNR</sequence>
<organism evidence="1 2">
    <name type="scientific">Phaeospirillum tilakii</name>
    <dbReference type="NCBI Taxonomy" id="741673"/>
    <lineage>
        <taxon>Bacteria</taxon>
        <taxon>Pseudomonadati</taxon>
        <taxon>Pseudomonadota</taxon>
        <taxon>Alphaproteobacteria</taxon>
        <taxon>Rhodospirillales</taxon>
        <taxon>Rhodospirillaceae</taxon>
        <taxon>Phaeospirillum</taxon>
    </lineage>
</organism>
<evidence type="ECO:0000313" key="2">
    <source>
        <dbReference type="Proteomes" id="UP001597296"/>
    </source>
</evidence>
<accession>A0ABW5CHZ5</accession>
<dbReference type="InterPro" id="IPR035437">
    <property type="entry name" value="SNase_OB-fold_sf"/>
</dbReference>
<dbReference type="RefSeq" id="WP_377319120.1">
    <property type="nucleotide sequence ID" value="NZ_JBHUIY010000066.1"/>
</dbReference>
<proteinExistence type="predicted"/>
<reference evidence="2" key="1">
    <citation type="journal article" date="2019" name="Int. J. Syst. Evol. Microbiol.">
        <title>The Global Catalogue of Microorganisms (GCM) 10K type strain sequencing project: providing services to taxonomists for standard genome sequencing and annotation.</title>
        <authorList>
            <consortium name="The Broad Institute Genomics Platform"/>
            <consortium name="The Broad Institute Genome Sequencing Center for Infectious Disease"/>
            <person name="Wu L."/>
            <person name="Ma J."/>
        </authorList>
    </citation>
    <scope>NUCLEOTIDE SEQUENCE [LARGE SCALE GENOMIC DNA]</scope>
    <source>
        <strain evidence="2">KCTC 15012</strain>
    </source>
</reference>
<dbReference type="Proteomes" id="UP001597296">
    <property type="component" value="Unassembled WGS sequence"/>
</dbReference>
<dbReference type="SUPFAM" id="SSF50199">
    <property type="entry name" value="Staphylococcal nuclease"/>
    <property type="match status" value="1"/>
</dbReference>
<dbReference type="EMBL" id="JBHUIY010000066">
    <property type="protein sequence ID" value="MFD2235703.1"/>
    <property type="molecule type" value="Genomic_DNA"/>
</dbReference>
<name>A0ABW5CHZ5_9PROT</name>
<keyword evidence="2" id="KW-1185">Reference proteome</keyword>
<evidence type="ECO:0000313" key="1">
    <source>
        <dbReference type="EMBL" id="MFD2235703.1"/>
    </source>
</evidence>
<gene>
    <name evidence="1" type="ORF">ACFSNB_18040</name>
</gene>
<dbReference type="Gene3D" id="2.40.50.90">
    <property type="match status" value="1"/>
</dbReference>
<protein>
    <submittedName>
        <fullName evidence="1">Thermonuclease family protein</fullName>
    </submittedName>
</protein>
<comment type="caution">
    <text evidence="1">The sequence shown here is derived from an EMBL/GenBank/DDBJ whole genome shotgun (WGS) entry which is preliminary data.</text>
</comment>